<dbReference type="EMBL" id="CP011403">
    <property type="protein sequence ID" value="AKI03832.1"/>
    <property type="molecule type" value="Genomic_DNA"/>
</dbReference>
<dbReference type="AlphaFoldDB" id="A0A0F7PRA6"/>
<name>A0A0F7PRA6_9LACO</name>
<evidence type="ECO:0000313" key="2">
    <source>
        <dbReference type="Proteomes" id="UP000035027"/>
    </source>
</evidence>
<dbReference type="PATRIC" id="fig|1194971.3.peg.282"/>
<sequence>MKLYLVEYIVDSVVKNMIVRAKNHIEAETQVKVSMIANIHDDNF</sequence>
<dbReference type="Proteomes" id="UP000035027">
    <property type="component" value="Chromosome"/>
</dbReference>
<gene>
    <name evidence="1" type="ORF">LsR_00281</name>
</gene>
<dbReference type="RefSeq" id="WP_047035150.1">
    <property type="nucleotide sequence ID" value="NZ_CP011403.1"/>
</dbReference>
<organism evidence="1 2">
    <name type="scientific">Ligilactobacillus salivarius str. Ren</name>
    <dbReference type="NCBI Taxonomy" id="1194971"/>
    <lineage>
        <taxon>Bacteria</taxon>
        <taxon>Bacillati</taxon>
        <taxon>Bacillota</taxon>
        <taxon>Bacilli</taxon>
        <taxon>Lactobacillales</taxon>
        <taxon>Lactobacillaceae</taxon>
        <taxon>Ligilactobacillus</taxon>
    </lineage>
</organism>
<protein>
    <submittedName>
        <fullName evidence="1">Uncharacterized protein</fullName>
    </submittedName>
</protein>
<accession>A0A0F7PRA6</accession>
<evidence type="ECO:0000313" key="1">
    <source>
        <dbReference type="EMBL" id="AKI03832.1"/>
    </source>
</evidence>
<proteinExistence type="predicted"/>
<reference evidence="1 2" key="1">
    <citation type="submission" date="2015-05" db="EMBL/GenBank/DDBJ databases">
        <title>Complete genome sequence of Lactobacillus salivarius Ren, a probiotic strain with antitumor activity.</title>
        <authorList>
            <person name="Sun E."/>
            <person name="Zhao L."/>
            <person name="Liu S."/>
            <person name="Zhang M."/>
            <person name="Guo H."/>
            <person name="Ren F."/>
        </authorList>
    </citation>
    <scope>NUCLEOTIDE SEQUENCE [LARGE SCALE GENOMIC DNA]</scope>
    <source>
        <strain evidence="1 2">Ren</strain>
    </source>
</reference>